<gene>
    <name evidence="1" type="ORF">RM779_06805</name>
</gene>
<proteinExistence type="predicted"/>
<keyword evidence="2" id="KW-1185">Reference proteome</keyword>
<dbReference type="EMBL" id="JAVREV010000003">
    <property type="protein sequence ID" value="MDT0442305.1"/>
    <property type="molecule type" value="Genomic_DNA"/>
</dbReference>
<evidence type="ECO:0000313" key="1">
    <source>
        <dbReference type="EMBL" id="MDT0442305.1"/>
    </source>
</evidence>
<sequence>MRYFYYEPADYTACEQHMATQLGEWFPETAENCKGPMWNYHGWDLDELVAALMETGEMLSTHFCELAALGPDADNERCQSLH</sequence>
<reference evidence="2" key="1">
    <citation type="submission" date="2023-07" db="EMBL/GenBank/DDBJ databases">
        <title>30 novel species of actinomycetes from the DSMZ collection.</title>
        <authorList>
            <person name="Nouioui I."/>
        </authorList>
    </citation>
    <scope>NUCLEOTIDE SEQUENCE [LARGE SCALE GENOMIC DNA]</scope>
    <source>
        <strain evidence="2">DSM 41886</strain>
    </source>
</reference>
<organism evidence="1 2">
    <name type="scientific">Streptomyces johnsoniae</name>
    <dbReference type="NCBI Taxonomy" id="3075532"/>
    <lineage>
        <taxon>Bacteria</taxon>
        <taxon>Bacillati</taxon>
        <taxon>Actinomycetota</taxon>
        <taxon>Actinomycetes</taxon>
        <taxon>Kitasatosporales</taxon>
        <taxon>Streptomycetaceae</taxon>
        <taxon>Streptomyces</taxon>
    </lineage>
</organism>
<protein>
    <submittedName>
        <fullName evidence="1">Uncharacterized protein</fullName>
    </submittedName>
</protein>
<comment type="caution">
    <text evidence="1">The sequence shown here is derived from an EMBL/GenBank/DDBJ whole genome shotgun (WGS) entry which is preliminary data.</text>
</comment>
<evidence type="ECO:0000313" key="2">
    <source>
        <dbReference type="Proteomes" id="UP001183615"/>
    </source>
</evidence>
<dbReference type="RefSeq" id="WP_311616741.1">
    <property type="nucleotide sequence ID" value="NZ_JAVREV010000003.1"/>
</dbReference>
<name>A0ABU2S3W1_9ACTN</name>
<dbReference type="Proteomes" id="UP001183615">
    <property type="component" value="Unassembled WGS sequence"/>
</dbReference>
<accession>A0ABU2S3W1</accession>